<dbReference type="GO" id="GO:0008270">
    <property type="term" value="F:zinc ion binding"/>
    <property type="evidence" value="ECO:0007669"/>
    <property type="project" value="InterPro"/>
</dbReference>
<keyword evidence="8 16" id="KW-0548">Nucleotidyltransferase</keyword>
<evidence type="ECO:0000313" key="20">
    <source>
        <dbReference type="Proteomes" id="UP000807469"/>
    </source>
</evidence>
<keyword evidence="10 14" id="KW-0862">Zinc</keyword>
<dbReference type="NCBIfam" id="NF008724">
    <property type="entry name" value="PRK11720.1"/>
    <property type="match status" value="1"/>
</dbReference>
<feature type="binding site" evidence="14">
    <location>
        <position position="167"/>
    </location>
    <ligand>
        <name>Zn(2+)</name>
        <dbReference type="ChEBI" id="CHEBI:29105"/>
    </ligand>
</feature>
<evidence type="ECO:0000259" key="17">
    <source>
        <dbReference type="Pfam" id="PF01087"/>
    </source>
</evidence>
<reference evidence="19" key="1">
    <citation type="submission" date="2020-11" db="EMBL/GenBank/DDBJ databases">
        <authorList>
            <consortium name="DOE Joint Genome Institute"/>
            <person name="Ahrendt S."/>
            <person name="Riley R."/>
            <person name="Andreopoulos W."/>
            <person name="Labutti K."/>
            <person name="Pangilinan J."/>
            <person name="Ruiz-Duenas F.J."/>
            <person name="Barrasa J.M."/>
            <person name="Sanchez-Garcia M."/>
            <person name="Camarero S."/>
            <person name="Miyauchi S."/>
            <person name="Serrano A."/>
            <person name="Linde D."/>
            <person name="Babiker R."/>
            <person name="Drula E."/>
            <person name="Ayuso-Fernandez I."/>
            <person name="Pacheco R."/>
            <person name="Padilla G."/>
            <person name="Ferreira P."/>
            <person name="Barriuso J."/>
            <person name="Kellner H."/>
            <person name="Castanera R."/>
            <person name="Alfaro M."/>
            <person name="Ramirez L."/>
            <person name="Pisabarro A.G."/>
            <person name="Kuo A."/>
            <person name="Tritt A."/>
            <person name="Lipzen A."/>
            <person name="He G."/>
            <person name="Yan M."/>
            <person name="Ng V."/>
            <person name="Cullen D."/>
            <person name="Martin F."/>
            <person name="Rosso M.-N."/>
            <person name="Henrissat B."/>
            <person name="Hibbett D."/>
            <person name="Martinez A.T."/>
            <person name="Grigoriev I.V."/>
        </authorList>
    </citation>
    <scope>NUCLEOTIDE SEQUENCE</scope>
    <source>
        <strain evidence="19">CIRM-BRFM 674</strain>
    </source>
</reference>
<feature type="binding site" evidence="14">
    <location>
        <position position="55"/>
    </location>
    <ligand>
        <name>Zn(2+)</name>
        <dbReference type="ChEBI" id="CHEBI:29105"/>
    </ligand>
</feature>
<evidence type="ECO:0000256" key="11">
    <source>
        <dbReference type="ARBA" id="ARBA00023144"/>
    </source>
</evidence>
<dbReference type="InterPro" id="IPR001937">
    <property type="entry name" value="GalP_UDPtransf1"/>
</dbReference>
<evidence type="ECO:0000256" key="16">
    <source>
        <dbReference type="RuleBase" id="RU000506"/>
    </source>
</evidence>
<keyword evidence="12 16" id="KW-0119">Carbohydrate metabolism</keyword>
<proteinExistence type="inferred from homology"/>
<organism evidence="19 20">
    <name type="scientific">Pholiota conissans</name>
    <dbReference type="NCBI Taxonomy" id="109636"/>
    <lineage>
        <taxon>Eukaryota</taxon>
        <taxon>Fungi</taxon>
        <taxon>Dikarya</taxon>
        <taxon>Basidiomycota</taxon>
        <taxon>Agaricomycotina</taxon>
        <taxon>Agaricomycetes</taxon>
        <taxon>Agaricomycetidae</taxon>
        <taxon>Agaricales</taxon>
        <taxon>Agaricineae</taxon>
        <taxon>Strophariaceae</taxon>
        <taxon>Pholiota</taxon>
    </lineage>
</organism>
<evidence type="ECO:0000256" key="12">
    <source>
        <dbReference type="ARBA" id="ARBA00023277"/>
    </source>
</evidence>
<dbReference type="GO" id="GO:0033499">
    <property type="term" value="P:galactose catabolic process via UDP-galactose, Leloir pathway"/>
    <property type="evidence" value="ECO:0007669"/>
    <property type="project" value="TreeGrafter"/>
</dbReference>
<evidence type="ECO:0000256" key="5">
    <source>
        <dbReference type="ARBA" id="ARBA00012384"/>
    </source>
</evidence>
<accession>A0A9P5YQ37</accession>
<keyword evidence="11 16" id="KW-0299">Galactose metabolism</keyword>
<dbReference type="InterPro" id="IPR019779">
    <property type="entry name" value="GalP_UDPtransf1_His-AS"/>
</dbReference>
<feature type="binding site" evidence="14">
    <location>
        <position position="52"/>
    </location>
    <ligand>
        <name>Zn(2+)</name>
        <dbReference type="ChEBI" id="CHEBI:29105"/>
    </ligand>
</feature>
<dbReference type="Pfam" id="PF01087">
    <property type="entry name" value="GalP_UDP_transf"/>
    <property type="match status" value="1"/>
</dbReference>
<comment type="catalytic activity">
    <reaction evidence="1 16">
        <text>alpha-D-galactose 1-phosphate + UDP-alpha-D-glucose = alpha-D-glucose 1-phosphate + UDP-alpha-D-galactose</text>
        <dbReference type="Rhea" id="RHEA:13989"/>
        <dbReference type="ChEBI" id="CHEBI:58336"/>
        <dbReference type="ChEBI" id="CHEBI:58601"/>
        <dbReference type="ChEBI" id="CHEBI:58885"/>
        <dbReference type="ChEBI" id="CHEBI:66914"/>
        <dbReference type="EC" id="2.7.7.12"/>
    </reaction>
</comment>
<comment type="similarity">
    <text evidence="3 16">Belongs to the galactose-1-phosphate uridylyltransferase type 1 family.</text>
</comment>
<evidence type="ECO:0000259" key="18">
    <source>
        <dbReference type="Pfam" id="PF02744"/>
    </source>
</evidence>
<dbReference type="GO" id="GO:0008108">
    <property type="term" value="F:UDP-glucose:hexose-1-phosphate uridylyltransferase activity"/>
    <property type="evidence" value="ECO:0007669"/>
    <property type="project" value="UniProtKB-EC"/>
</dbReference>
<dbReference type="GO" id="GO:0005737">
    <property type="term" value="C:cytoplasm"/>
    <property type="evidence" value="ECO:0007669"/>
    <property type="project" value="TreeGrafter"/>
</dbReference>
<dbReference type="Gene3D" id="3.30.428.10">
    <property type="entry name" value="HIT-like"/>
    <property type="match status" value="2"/>
</dbReference>
<gene>
    <name evidence="19" type="ORF">BDN70DRAFT_925615</name>
</gene>
<dbReference type="InterPro" id="IPR036265">
    <property type="entry name" value="HIT-like_sf"/>
</dbReference>
<sequence length="376" mass="42873">MSTFDPTTNPHRRFNPLTNEHVLVSPHRNRRPWLGQTELPQAITLPDYDDKCYLCPGNTRMNGQKNPDYAQTFTFENDFAAILQGPTPAAPVSLHPLMTSEPVHGACDVLMFHPRHDLTLARMSIKDIEFIISDWIRIYRMRGSQPGIEYVQIFENKGTMMGCSNPHPHGQVWSLSAVPTIPAQELRSMKKYALSSGALSEAPRRADGNACLLCEYAHAESKMISNEGRVVISNDHWLALVPWWATWPFEILALPYRRHIEAISDLSDEERNALANILSRLTRRYDNLFSCSFAYSMGIHQRPVPRNGVPIIPESDINFAHLHIHFDPPLLRSSSVRKFLVGFELMAESQRDLTPEQAAQRLRQCSEVHYLDHADR</sequence>
<dbReference type="InterPro" id="IPR005849">
    <property type="entry name" value="GalP_Utransf_N"/>
</dbReference>
<evidence type="ECO:0000313" key="19">
    <source>
        <dbReference type="EMBL" id="KAF9472604.1"/>
    </source>
</evidence>
<keyword evidence="15" id="KW-0408">Iron</keyword>
<comment type="cofactor">
    <cofactor evidence="15">
        <name>Fe cation</name>
        <dbReference type="ChEBI" id="CHEBI:24875"/>
    </cofactor>
    <text evidence="15">Binds 1 Fe cation per subunit.</text>
</comment>
<dbReference type="PROSITE" id="PS00117">
    <property type="entry name" value="GAL_P_UDP_TRANSF_I"/>
    <property type="match status" value="1"/>
</dbReference>
<evidence type="ECO:0000256" key="4">
    <source>
        <dbReference type="ARBA" id="ARBA00011738"/>
    </source>
</evidence>
<feature type="binding site" evidence="15">
    <location>
        <position position="300"/>
    </location>
    <ligand>
        <name>Fe cation</name>
        <dbReference type="ChEBI" id="CHEBI:24875"/>
    </ligand>
</feature>
<comment type="caution">
    <text evidence="19">The sequence shown here is derived from an EMBL/GenBank/DDBJ whole genome shotgun (WGS) entry which is preliminary data.</text>
</comment>
<dbReference type="CDD" id="cd00608">
    <property type="entry name" value="GalT"/>
    <property type="match status" value="1"/>
</dbReference>
<feature type="domain" description="Galactose-1-phosphate uridyl transferase N-terminal" evidence="17">
    <location>
        <begin position="4"/>
        <end position="179"/>
    </location>
</feature>
<dbReference type="PANTHER" id="PTHR11943">
    <property type="entry name" value="GALACTOSE-1-PHOSPHATE URIDYLYLTRANSFERASE"/>
    <property type="match status" value="1"/>
</dbReference>
<feature type="active site" description="Tele-UMP-histidine intermediate" evidence="13">
    <location>
        <position position="169"/>
    </location>
</feature>
<keyword evidence="20" id="KW-1185">Reference proteome</keyword>
<evidence type="ECO:0000256" key="3">
    <source>
        <dbReference type="ARBA" id="ARBA00010951"/>
    </source>
</evidence>
<feature type="binding site" evidence="15">
    <location>
        <position position="185"/>
    </location>
    <ligand>
        <name>Fe cation</name>
        <dbReference type="ChEBI" id="CHEBI:24875"/>
    </ligand>
</feature>
<keyword evidence="9 14" id="KW-0479">Metal-binding</keyword>
<evidence type="ECO:0000256" key="8">
    <source>
        <dbReference type="ARBA" id="ARBA00022695"/>
    </source>
</evidence>
<feature type="domain" description="Galactose-1-phosphate uridyl transferase C-terminal" evidence="18">
    <location>
        <begin position="187"/>
        <end position="371"/>
    </location>
</feature>
<evidence type="ECO:0000256" key="6">
    <source>
        <dbReference type="ARBA" id="ARBA00016340"/>
    </source>
</evidence>
<dbReference type="InterPro" id="IPR005850">
    <property type="entry name" value="GalP_Utransf_C"/>
</dbReference>
<comment type="cofactor">
    <cofactor evidence="14">
        <name>Zn(2+)</name>
        <dbReference type="ChEBI" id="CHEBI:29105"/>
    </cofactor>
    <text evidence="14">Binds 1 zinc ion per subunit.</text>
</comment>
<keyword evidence="7 16" id="KW-0808">Transferase</keyword>
<comment type="pathway">
    <text evidence="2 16">Carbohydrate metabolism; galactose metabolism.</text>
</comment>
<comment type="subunit">
    <text evidence="4">Homodimer.</text>
</comment>
<dbReference type="EC" id="2.7.7.12" evidence="5 16"/>
<dbReference type="FunFam" id="3.30.428.10:FF:000001">
    <property type="entry name" value="Galactose-1-phosphate uridylyltransferase"/>
    <property type="match status" value="1"/>
</dbReference>
<dbReference type="EMBL" id="MU155517">
    <property type="protein sequence ID" value="KAF9472604.1"/>
    <property type="molecule type" value="Genomic_DNA"/>
</dbReference>
<evidence type="ECO:0000256" key="1">
    <source>
        <dbReference type="ARBA" id="ARBA00001107"/>
    </source>
</evidence>
<evidence type="ECO:0000256" key="2">
    <source>
        <dbReference type="ARBA" id="ARBA00004947"/>
    </source>
</evidence>
<feature type="binding site" evidence="15">
    <location>
        <position position="325"/>
    </location>
    <ligand>
        <name>Fe cation</name>
        <dbReference type="ChEBI" id="CHEBI:24875"/>
    </ligand>
</feature>
<dbReference type="SUPFAM" id="SSF54197">
    <property type="entry name" value="HIT-like"/>
    <property type="match status" value="2"/>
</dbReference>
<dbReference type="NCBIfam" id="TIGR00209">
    <property type="entry name" value="galT_1"/>
    <property type="match status" value="1"/>
</dbReference>
<dbReference type="Proteomes" id="UP000807469">
    <property type="component" value="Unassembled WGS sequence"/>
</dbReference>
<evidence type="ECO:0000256" key="9">
    <source>
        <dbReference type="ARBA" id="ARBA00022723"/>
    </source>
</evidence>
<evidence type="ECO:0000256" key="14">
    <source>
        <dbReference type="PIRSR" id="PIRSR000808-3"/>
    </source>
</evidence>
<feature type="binding site" evidence="14">
    <location>
        <position position="116"/>
    </location>
    <ligand>
        <name>Zn(2+)</name>
        <dbReference type="ChEBI" id="CHEBI:29105"/>
    </ligand>
</feature>
<name>A0A9P5YQ37_9AGAR</name>
<evidence type="ECO:0000256" key="13">
    <source>
        <dbReference type="PIRSR" id="PIRSR000808-1"/>
    </source>
</evidence>
<dbReference type="PANTHER" id="PTHR11943:SF1">
    <property type="entry name" value="GALACTOSE-1-PHOSPHATE URIDYLYLTRANSFERASE"/>
    <property type="match status" value="1"/>
</dbReference>
<evidence type="ECO:0000256" key="10">
    <source>
        <dbReference type="ARBA" id="ARBA00022833"/>
    </source>
</evidence>
<dbReference type="Pfam" id="PF02744">
    <property type="entry name" value="GalP_UDP_tr_C"/>
    <property type="match status" value="1"/>
</dbReference>
<dbReference type="FunFam" id="3.30.428.10:FF:000002">
    <property type="entry name" value="Galactose-1-phosphate uridylyltransferase"/>
    <property type="match status" value="1"/>
</dbReference>
<evidence type="ECO:0000256" key="15">
    <source>
        <dbReference type="PIRSR" id="PIRSR000808-4"/>
    </source>
</evidence>
<dbReference type="OrthoDB" id="418412at2759"/>
<feature type="binding site" evidence="15">
    <location>
        <position position="323"/>
    </location>
    <ligand>
        <name>Fe cation</name>
        <dbReference type="ChEBI" id="CHEBI:24875"/>
    </ligand>
</feature>
<dbReference type="AlphaFoldDB" id="A0A9P5YQ37"/>
<dbReference type="PIRSF" id="PIRSF000808">
    <property type="entry name" value="GalT"/>
    <property type="match status" value="1"/>
</dbReference>
<evidence type="ECO:0000256" key="7">
    <source>
        <dbReference type="ARBA" id="ARBA00022679"/>
    </source>
</evidence>
<protein>
    <recommendedName>
        <fullName evidence="6 16">Galactose-1-phosphate uridylyltransferase</fullName>
        <ecNumber evidence="5 16">2.7.7.12</ecNumber>
    </recommendedName>
</protein>